<sequence length="157" mass="16893">MTQKTGLRAASLFSCRKNSAFHSGIKCSQYSAILGCEARVGLTTSSLTVGLIARMETEEDLLAAIPIRPDAANNNSLSQTDGVANQIQVTNDETPAYDMTDRVLPPVGCKGTSVQDTGDIVTSRPMTTESLDIPTKPSPPQQHHLPTILKDSFLLEY</sequence>
<comment type="caution">
    <text evidence="1">The sequence shown here is derived from an EMBL/GenBank/DDBJ whole genome shotgun (WGS) entry which is preliminary data.</text>
</comment>
<evidence type="ECO:0000313" key="1">
    <source>
        <dbReference type="EMBL" id="GFO28968.1"/>
    </source>
</evidence>
<name>A0AAV4CBW3_9GAST</name>
<proteinExistence type="predicted"/>
<reference evidence="1 2" key="1">
    <citation type="journal article" date="2021" name="Elife">
        <title>Chloroplast acquisition without the gene transfer in kleptoplastic sea slugs, Plakobranchus ocellatus.</title>
        <authorList>
            <person name="Maeda T."/>
            <person name="Takahashi S."/>
            <person name="Yoshida T."/>
            <person name="Shimamura S."/>
            <person name="Takaki Y."/>
            <person name="Nagai Y."/>
            <person name="Toyoda A."/>
            <person name="Suzuki Y."/>
            <person name="Arimoto A."/>
            <person name="Ishii H."/>
            <person name="Satoh N."/>
            <person name="Nishiyama T."/>
            <person name="Hasebe M."/>
            <person name="Maruyama T."/>
            <person name="Minagawa J."/>
            <person name="Obokata J."/>
            <person name="Shigenobu S."/>
        </authorList>
    </citation>
    <scope>NUCLEOTIDE SEQUENCE [LARGE SCALE GENOMIC DNA]</scope>
</reference>
<dbReference type="Proteomes" id="UP000735302">
    <property type="component" value="Unassembled WGS sequence"/>
</dbReference>
<dbReference type="AlphaFoldDB" id="A0AAV4CBW3"/>
<gene>
    <name evidence="1" type="ORF">PoB_005547300</name>
</gene>
<accession>A0AAV4CBW3</accession>
<organism evidence="1 2">
    <name type="scientific">Plakobranchus ocellatus</name>
    <dbReference type="NCBI Taxonomy" id="259542"/>
    <lineage>
        <taxon>Eukaryota</taxon>
        <taxon>Metazoa</taxon>
        <taxon>Spiralia</taxon>
        <taxon>Lophotrochozoa</taxon>
        <taxon>Mollusca</taxon>
        <taxon>Gastropoda</taxon>
        <taxon>Heterobranchia</taxon>
        <taxon>Euthyneura</taxon>
        <taxon>Panpulmonata</taxon>
        <taxon>Sacoglossa</taxon>
        <taxon>Placobranchoidea</taxon>
        <taxon>Plakobranchidae</taxon>
        <taxon>Plakobranchus</taxon>
    </lineage>
</organism>
<protein>
    <submittedName>
        <fullName evidence="1">Integrase core domain protein</fullName>
    </submittedName>
</protein>
<dbReference type="EMBL" id="BLXT01006100">
    <property type="protein sequence ID" value="GFO28968.1"/>
    <property type="molecule type" value="Genomic_DNA"/>
</dbReference>
<keyword evidence="2" id="KW-1185">Reference proteome</keyword>
<evidence type="ECO:0000313" key="2">
    <source>
        <dbReference type="Proteomes" id="UP000735302"/>
    </source>
</evidence>